<dbReference type="Gene3D" id="3.40.710.10">
    <property type="entry name" value="DD-peptidase/beta-lactamase superfamily"/>
    <property type="match status" value="2"/>
</dbReference>
<dbReference type="EC" id="3.4.16.4" evidence="4"/>
<name>A0A832H699_9CYAN</name>
<evidence type="ECO:0000256" key="3">
    <source>
        <dbReference type="SAM" id="SignalP"/>
    </source>
</evidence>
<feature type="signal peptide" evidence="3">
    <location>
        <begin position="1"/>
        <end position="26"/>
    </location>
</feature>
<gene>
    <name evidence="4" type="primary">dacB</name>
    <name evidence="4" type="ORF">ENR47_03505</name>
</gene>
<dbReference type="Pfam" id="PF02113">
    <property type="entry name" value="Peptidase_S13"/>
    <property type="match status" value="1"/>
</dbReference>
<reference evidence="4" key="1">
    <citation type="journal article" date="2020" name="mSystems">
        <title>Genome- and Community-Level Interaction Insights into Carbon Utilization and Element Cycling Functions of Hydrothermarchaeota in Hydrothermal Sediment.</title>
        <authorList>
            <person name="Zhou Z."/>
            <person name="Liu Y."/>
            <person name="Xu W."/>
            <person name="Pan J."/>
            <person name="Luo Z.H."/>
            <person name="Li M."/>
        </authorList>
    </citation>
    <scope>NUCLEOTIDE SEQUENCE [LARGE SCALE GENOMIC DNA]</scope>
    <source>
        <strain evidence="4">SpSt-402</strain>
    </source>
</reference>
<evidence type="ECO:0000256" key="2">
    <source>
        <dbReference type="ARBA" id="ARBA00022801"/>
    </source>
</evidence>
<dbReference type="EMBL" id="DSRD01000224">
    <property type="protein sequence ID" value="HGW93340.1"/>
    <property type="molecule type" value="Genomic_DNA"/>
</dbReference>
<keyword evidence="4" id="KW-0645">Protease</keyword>
<dbReference type="InterPro" id="IPR000667">
    <property type="entry name" value="Peptidase_S13"/>
</dbReference>
<dbReference type="GO" id="GO:0000270">
    <property type="term" value="P:peptidoglycan metabolic process"/>
    <property type="evidence" value="ECO:0007669"/>
    <property type="project" value="TreeGrafter"/>
</dbReference>
<evidence type="ECO:0000313" key="4">
    <source>
        <dbReference type="EMBL" id="HGW93340.1"/>
    </source>
</evidence>
<dbReference type="PANTHER" id="PTHR30023">
    <property type="entry name" value="D-ALANYL-D-ALANINE CARBOXYPEPTIDASE"/>
    <property type="match status" value="1"/>
</dbReference>
<comment type="similarity">
    <text evidence="1">Belongs to the peptidase S13 family.</text>
</comment>
<feature type="chain" id="PRO_5032870423" evidence="3">
    <location>
        <begin position="27"/>
        <end position="500"/>
    </location>
</feature>
<dbReference type="AlphaFoldDB" id="A0A832H699"/>
<dbReference type="PRINTS" id="PR00922">
    <property type="entry name" value="DADACBPTASE3"/>
</dbReference>
<accession>A0A832H699</accession>
<protein>
    <submittedName>
        <fullName evidence="4">D-alanyl-D-alanine carboxypeptidase/D-alanyl-D-alanine-endopeptidase</fullName>
        <ecNumber evidence="4">3.4.16.4</ecNumber>
    </submittedName>
</protein>
<comment type="caution">
    <text evidence="4">The sequence shown here is derived from an EMBL/GenBank/DDBJ whole genome shotgun (WGS) entry which is preliminary data.</text>
</comment>
<dbReference type="NCBIfam" id="TIGR00666">
    <property type="entry name" value="PBP4"/>
    <property type="match status" value="1"/>
</dbReference>
<dbReference type="Gene3D" id="3.50.80.20">
    <property type="entry name" value="D-Ala-D-Ala carboxypeptidase C, peptidase S13"/>
    <property type="match status" value="1"/>
</dbReference>
<dbReference type="GO" id="GO:0009002">
    <property type="term" value="F:serine-type D-Ala-D-Ala carboxypeptidase activity"/>
    <property type="evidence" value="ECO:0007669"/>
    <property type="project" value="UniProtKB-EC"/>
</dbReference>
<organism evidence="4">
    <name type="scientific">Oscillatoriales cyanobacterium SpSt-402</name>
    <dbReference type="NCBI Taxonomy" id="2282168"/>
    <lineage>
        <taxon>Bacteria</taxon>
        <taxon>Bacillati</taxon>
        <taxon>Cyanobacteriota</taxon>
        <taxon>Cyanophyceae</taxon>
        <taxon>Oscillatoriophycideae</taxon>
        <taxon>Oscillatoriales</taxon>
    </lineage>
</organism>
<keyword evidence="3" id="KW-0732">Signal</keyword>
<dbReference type="SUPFAM" id="SSF56601">
    <property type="entry name" value="beta-lactamase/transpeptidase-like"/>
    <property type="match status" value="1"/>
</dbReference>
<sequence>MPNLAIAAFSFVLLIAPAIPIPASHAQTVVVPISTPQQAQSSGAGICPADLTSTLNRIVTRTAGVRWGVLVQTQGAAGSRRSLYAWNPRTQMAPASNNKIFTTAAALQRLGAAYRMRTIVTGNSAGSNLSTLRILGQGDPSLKTSHMTVLAQRLSQRGIRQAALLVGDDTYFRGAAINPNWDPDDTLAGYGAPVNSLMINQNGIGVTLFPQRVGQPLRVQWDDPSDAQDYRLSNRSVTVSTSQGESIDVYRDRYSRVVNIEGQLRVGSASEPAAAAINNPGNYLVQKFRNALTAARITVNQATVVKNTPALPGEVELAVLESPPLSTLLNETNQESNNIYAEALLKTVGKAQNPNNLDATAAGVAGVKSVLTPLGVDASQYTMVDGSGLAANNRASAESFVQTLQAMTLIPDTAVFRASLPVAGVSGTLKSRFRNTTAQGRVQAKTGTISGVASLSGYATPPNYSPVVFSILTNFSGASTTTVRSAMDEMVLVLMRLRQC</sequence>
<keyword evidence="2 4" id="KW-0378">Hydrolase</keyword>
<dbReference type="InterPro" id="IPR012338">
    <property type="entry name" value="Beta-lactam/transpept-like"/>
</dbReference>
<evidence type="ECO:0000256" key="1">
    <source>
        <dbReference type="ARBA" id="ARBA00006096"/>
    </source>
</evidence>
<dbReference type="GO" id="GO:0006508">
    <property type="term" value="P:proteolysis"/>
    <property type="evidence" value="ECO:0007669"/>
    <property type="project" value="InterPro"/>
</dbReference>
<proteinExistence type="inferred from homology"/>
<keyword evidence="4" id="KW-0121">Carboxypeptidase</keyword>
<dbReference type="PANTHER" id="PTHR30023:SF0">
    <property type="entry name" value="PENICILLIN-SENSITIVE CARBOXYPEPTIDASE A"/>
    <property type="match status" value="1"/>
</dbReference>